<dbReference type="GO" id="GO:0046872">
    <property type="term" value="F:metal ion binding"/>
    <property type="evidence" value="ECO:0007669"/>
    <property type="project" value="UniProtKB-KW"/>
</dbReference>
<gene>
    <name evidence="17" type="ORF">SAMN05216252_12914</name>
</gene>
<dbReference type="SMART" id="SM00331">
    <property type="entry name" value="PP2C_SIG"/>
    <property type="match status" value="1"/>
</dbReference>
<evidence type="ECO:0000256" key="11">
    <source>
        <dbReference type="ARBA" id="ARBA00023211"/>
    </source>
</evidence>
<protein>
    <recommendedName>
        <fullName evidence="1">protein-serine/threonine phosphatase</fullName>
        <ecNumber evidence="1">3.1.3.16</ecNumber>
    </recommendedName>
    <alternativeName>
        <fullName evidence="15">Protein-serine/threonine phosphatase</fullName>
    </alternativeName>
    <alternativeName>
        <fullName evidence="14">Serine/threonine-protein kinase</fullName>
    </alternativeName>
</protein>
<sequence>MVRLWDQSGVVAAGFSGTGGRLGAHATAGVRPTRPGTKATGANAVTRHDVRSKTGGMRRLAGLFEGLVRNTDTAVGMLYVLAPDERALDLVALSGTSRRIAAPWARIALDDAAPVAQAMRERSLVWVGNSRELAERFPRVALVAPYEIMLAAAPIMDGDEAWGAVCLLWPVWHPPVLSPGERDVIGIFCGRSGRLLRHYSDRGHPVVAGADPLILRAVRRREPGRAEALAAYDFAERLPTGCCSLDLEGRVRFLNAAAADLLGAGAADLMGSLPWERLLWVDGPAFEDAYRAAVISKQTTSFTALRPPDQWLSFRLVPGPSGVSVTVTPVAGEPERAADGPALPPGARGPVGASAMYQLMYLAATLTEAVGVQDVVDQVADQLVPAFEAQGLVVLTAEGGRLRVVGHRGYSDEFMAKVDGTPLTSAIVTARALSRGTPLFFTSFADLHRAYPQALRFRNRDAWAFLPLITSGRPVGLLVLSYDRSRPFPQAERNVLIALAGLIAQALDRAHLYDTKHQLARTLQTGLLPKELPRIPGLEVAARYLPAGHGSEIGGDFYDLIHCGTNCAAVTIGDVQGHNLQAAALMGQVRIAVHAHATAHSSPGDVLARTNRLLSDLDPGLFTSCLFAHIDLERHAARLATAGHPPPLIRRPDGSAGILGLTPGLLLGIAPDGDYPTTEIPLPPGTLLALYTDGLVESPGVDAESATGDLVRHLVATADLGVDAVADSLLEHALQTAPGTDDTALLVVRPGGAGVSPPANEGRRRTGP</sequence>
<evidence type="ECO:0000256" key="4">
    <source>
        <dbReference type="ARBA" id="ARBA00022723"/>
    </source>
</evidence>
<keyword evidence="4" id="KW-0479">Metal-binding</keyword>
<dbReference type="Gene3D" id="3.60.40.10">
    <property type="entry name" value="PPM-type phosphatase domain"/>
    <property type="match status" value="1"/>
</dbReference>
<dbReference type="Proteomes" id="UP000198280">
    <property type="component" value="Unassembled WGS sequence"/>
</dbReference>
<dbReference type="InterPro" id="IPR000014">
    <property type="entry name" value="PAS"/>
</dbReference>
<evidence type="ECO:0000256" key="7">
    <source>
        <dbReference type="ARBA" id="ARBA00022801"/>
    </source>
</evidence>
<accession>A0A239MXP0</accession>
<evidence type="ECO:0000313" key="18">
    <source>
        <dbReference type="Proteomes" id="UP000198280"/>
    </source>
</evidence>
<evidence type="ECO:0000256" key="14">
    <source>
        <dbReference type="ARBA" id="ARBA00075117"/>
    </source>
</evidence>
<dbReference type="EC" id="3.1.3.16" evidence="1"/>
<dbReference type="RefSeq" id="WP_245939224.1">
    <property type="nucleotide sequence ID" value="NZ_FZOF01000029.1"/>
</dbReference>
<dbReference type="Pfam" id="PF13185">
    <property type="entry name" value="GAF_2"/>
    <property type="match status" value="1"/>
</dbReference>
<dbReference type="GO" id="GO:0005524">
    <property type="term" value="F:ATP binding"/>
    <property type="evidence" value="ECO:0007669"/>
    <property type="project" value="UniProtKB-KW"/>
</dbReference>
<evidence type="ECO:0000259" key="16">
    <source>
        <dbReference type="PROSITE" id="PS50112"/>
    </source>
</evidence>
<evidence type="ECO:0000256" key="6">
    <source>
        <dbReference type="ARBA" id="ARBA00022777"/>
    </source>
</evidence>
<keyword evidence="7" id="KW-0378">Hydrolase</keyword>
<dbReference type="InterPro" id="IPR001932">
    <property type="entry name" value="PPM-type_phosphatase-like_dom"/>
</dbReference>
<evidence type="ECO:0000256" key="5">
    <source>
        <dbReference type="ARBA" id="ARBA00022741"/>
    </source>
</evidence>
<reference evidence="17 18" key="1">
    <citation type="submission" date="2017-06" db="EMBL/GenBank/DDBJ databases">
        <authorList>
            <person name="Kim H.J."/>
            <person name="Triplett B.A."/>
        </authorList>
    </citation>
    <scope>NUCLEOTIDE SEQUENCE [LARGE SCALE GENOMIC DNA]</scope>
    <source>
        <strain evidence="17 18">CGMCC 4.1858</strain>
    </source>
</reference>
<dbReference type="Gene3D" id="3.30.450.40">
    <property type="match status" value="2"/>
</dbReference>
<keyword evidence="6" id="KW-0418">Kinase</keyword>
<dbReference type="PANTHER" id="PTHR43156">
    <property type="entry name" value="STAGE II SPORULATION PROTEIN E-RELATED"/>
    <property type="match status" value="1"/>
</dbReference>
<keyword evidence="18" id="KW-1185">Reference proteome</keyword>
<keyword evidence="2" id="KW-0597">Phosphoprotein</keyword>
<keyword evidence="11" id="KW-0464">Manganese</keyword>
<dbReference type="Gene3D" id="3.30.450.20">
    <property type="entry name" value="PAS domain"/>
    <property type="match status" value="1"/>
</dbReference>
<evidence type="ECO:0000256" key="3">
    <source>
        <dbReference type="ARBA" id="ARBA00022679"/>
    </source>
</evidence>
<dbReference type="InterPro" id="IPR052016">
    <property type="entry name" value="Bact_Sigma-Reg"/>
</dbReference>
<organism evidence="17 18">
    <name type="scientific">Actinacidiphila glaucinigra</name>
    <dbReference type="NCBI Taxonomy" id="235986"/>
    <lineage>
        <taxon>Bacteria</taxon>
        <taxon>Bacillati</taxon>
        <taxon>Actinomycetota</taxon>
        <taxon>Actinomycetes</taxon>
        <taxon>Kitasatosporales</taxon>
        <taxon>Streptomycetaceae</taxon>
        <taxon>Actinacidiphila</taxon>
    </lineage>
</organism>
<proteinExistence type="predicted"/>
<dbReference type="InterPro" id="IPR029016">
    <property type="entry name" value="GAF-like_dom_sf"/>
</dbReference>
<evidence type="ECO:0000256" key="10">
    <source>
        <dbReference type="ARBA" id="ARBA00022912"/>
    </source>
</evidence>
<dbReference type="PANTHER" id="PTHR43156:SF2">
    <property type="entry name" value="STAGE II SPORULATION PROTEIN E"/>
    <property type="match status" value="1"/>
</dbReference>
<dbReference type="SMART" id="SM00065">
    <property type="entry name" value="GAF"/>
    <property type="match status" value="1"/>
</dbReference>
<name>A0A239MXP0_9ACTN</name>
<keyword evidence="9" id="KW-0460">Magnesium</keyword>
<dbReference type="Pfam" id="PF07228">
    <property type="entry name" value="SpoIIE"/>
    <property type="match status" value="1"/>
</dbReference>
<dbReference type="SUPFAM" id="SSF81606">
    <property type="entry name" value="PP2C-like"/>
    <property type="match status" value="1"/>
</dbReference>
<dbReference type="PROSITE" id="PS50112">
    <property type="entry name" value="PAS"/>
    <property type="match status" value="1"/>
</dbReference>
<dbReference type="EMBL" id="FZOF01000029">
    <property type="protein sequence ID" value="SNT47567.1"/>
    <property type="molecule type" value="Genomic_DNA"/>
</dbReference>
<dbReference type="InterPro" id="IPR035965">
    <property type="entry name" value="PAS-like_dom_sf"/>
</dbReference>
<evidence type="ECO:0000313" key="17">
    <source>
        <dbReference type="EMBL" id="SNT47567.1"/>
    </source>
</evidence>
<dbReference type="SUPFAM" id="SSF55785">
    <property type="entry name" value="PYP-like sensor domain (PAS domain)"/>
    <property type="match status" value="1"/>
</dbReference>
<dbReference type="GO" id="GO:0004722">
    <property type="term" value="F:protein serine/threonine phosphatase activity"/>
    <property type="evidence" value="ECO:0007669"/>
    <property type="project" value="UniProtKB-EC"/>
</dbReference>
<evidence type="ECO:0000256" key="15">
    <source>
        <dbReference type="ARBA" id="ARBA00081350"/>
    </source>
</evidence>
<dbReference type="SMART" id="SM00091">
    <property type="entry name" value="PAS"/>
    <property type="match status" value="1"/>
</dbReference>
<evidence type="ECO:0000256" key="1">
    <source>
        <dbReference type="ARBA" id="ARBA00013081"/>
    </source>
</evidence>
<comment type="catalytic activity">
    <reaction evidence="12">
        <text>O-phospho-L-seryl-[protein] + H2O = L-seryl-[protein] + phosphate</text>
        <dbReference type="Rhea" id="RHEA:20629"/>
        <dbReference type="Rhea" id="RHEA-COMP:9863"/>
        <dbReference type="Rhea" id="RHEA-COMP:11604"/>
        <dbReference type="ChEBI" id="CHEBI:15377"/>
        <dbReference type="ChEBI" id="CHEBI:29999"/>
        <dbReference type="ChEBI" id="CHEBI:43474"/>
        <dbReference type="ChEBI" id="CHEBI:83421"/>
        <dbReference type="EC" id="3.1.3.16"/>
    </reaction>
</comment>
<dbReference type="InterPro" id="IPR036457">
    <property type="entry name" value="PPM-type-like_dom_sf"/>
</dbReference>
<evidence type="ECO:0000256" key="2">
    <source>
        <dbReference type="ARBA" id="ARBA00022553"/>
    </source>
</evidence>
<evidence type="ECO:0000256" key="8">
    <source>
        <dbReference type="ARBA" id="ARBA00022840"/>
    </source>
</evidence>
<dbReference type="SUPFAM" id="SSF55781">
    <property type="entry name" value="GAF domain-like"/>
    <property type="match status" value="2"/>
</dbReference>
<keyword evidence="5" id="KW-0547">Nucleotide-binding</keyword>
<dbReference type="AlphaFoldDB" id="A0A239MXP0"/>
<dbReference type="InterPro" id="IPR013656">
    <property type="entry name" value="PAS_4"/>
</dbReference>
<keyword evidence="10" id="KW-0904">Protein phosphatase</keyword>
<evidence type="ECO:0000256" key="13">
    <source>
        <dbReference type="ARBA" id="ARBA00056274"/>
    </source>
</evidence>
<comment type="function">
    <text evidence="13">Primarily acts as an independent SigF regulator that is sensitive to the osmosensory signal, mediating the cross talk of PknD with the SigF regulon. Possesses both phosphatase and kinase activities. The kinase domain functions as a classic anti-sigma factor-like kinase to phosphorylate the anti-anti-sigma factor domain at the canonical regulatory site, and the phosphatase domain antagonizes this activity.</text>
</comment>
<keyword evidence="3" id="KW-0808">Transferase</keyword>
<evidence type="ECO:0000256" key="12">
    <source>
        <dbReference type="ARBA" id="ARBA00047761"/>
    </source>
</evidence>
<dbReference type="InterPro" id="IPR003018">
    <property type="entry name" value="GAF"/>
</dbReference>
<dbReference type="Pfam" id="PF08448">
    <property type="entry name" value="PAS_4"/>
    <property type="match status" value="1"/>
</dbReference>
<keyword evidence="8" id="KW-0067">ATP-binding</keyword>
<feature type="domain" description="PAS" evidence="16">
    <location>
        <begin position="245"/>
        <end position="271"/>
    </location>
</feature>
<dbReference type="FunFam" id="3.60.40.10:FF:000005">
    <property type="entry name" value="Serine/threonine protein phosphatase"/>
    <property type="match status" value="1"/>
</dbReference>
<evidence type="ECO:0000256" key="9">
    <source>
        <dbReference type="ARBA" id="ARBA00022842"/>
    </source>
</evidence>
<dbReference type="GO" id="GO:0016301">
    <property type="term" value="F:kinase activity"/>
    <property type="evidence" value="ECO:0007669"/>
    <property type="project" value="UniProtKB-KW"/>
</dbReference>